<gene>
    <name evidence="6" type="ORF">OCA8868_02615</name>
</gene>
<keyword evidence="3" id="KW-0274">FAD</keyword>
<evidence type="ECO:0000256" key="3">
    <source>
        <dbReference type="ARBA" id="ARBA00022827"/>
    </source>
</evidence>
<dbReference type="InterPro" id="IPR022460">
    <property type="entry name" value="Flavoprotein_PP4765"/>
</dbReference>
<evidence type="ECO:0000259" key="4">
    <source>
        <dbReference type="Pfam" id="PF03486"/>
    </source>
</evidence>
<dbReference type="AlphaFoldDB" id="A0A238KGQ9"/>
<dbReference type="PANTHER" id="PTHR42887">
    <property type="entry name" value="OS12G0638800 PROTEIN"/>
    <property type="match status" value="1"/>
</dbReference>
<evidence type="ECO:0000259" key="5">
    <source>
        <dbReference type="Pfam" id="PF22780"/>
    </source>
</evidence>
<dbReference type="SUPFAM" id="SSF51905">
    <property type="entry name" value="FAD/NAD(P)-binding domain"/>
    <property type="match status" value="1"/>
</dbReference>
<feature type="domain" description="RsdA/BaiN/AoA(So)-like insert" evidence="5">
    <location>
        <begin position="186"/>
        <end position="324"/>
    </location>
</feature>
<dbReference type="Gene3D" id="1.10.8.260">
    <property type="entry name" value="HI0933 insert domain-like"/>
    <property type="match status" value="1"/>
</dbReference>
<evidence type="ECO:0000256" key="1">
    <source>
        <dbReference type="ARBA" id="ARBA00001974"/>
    </source>
</evidence>
<dbReference type="Pfam" id="PF03486">
    <property type="entry name" value="HI0933_like"/>
    <property type="match status" value="1"/>
</dbReference>
<accession>A0A238KGQ9</accession>
<dbReference type="Gene3D" id="3.50.50.60">
    <property type="entry name" value="FAD/NAD(P)-binding domain"/>
    <property type="match status" value="1"/>
</dbReference>
<evidence type="ECO:0000256" key="2">
    <source>
        <dbReference type="ARBA" id="ARBA00022630"/>
    </source>
</evidence>
<dbReference type="InterPro" id="IPR004792">
    <property type="entry name" value="BaiN-like"/>
</dbReference>
<comment type="cofactor">
    <cofactor evidence="1">
        <name>FAD</name>
        <dbReference type="ChEBI" id="CHEBI:57692"/>
    </cofactor>
</comment>
<reference evidence="7" key="1">
    <citation type="submission" date="2017-05" db="EMBL/GenBank/DDBJ databases">
        <authorList>
            <person name="Rodrigo-Torres L."/>
            <person name="Arahal R. D."/>
            <person name="Lucena T."/>
        </authorList>
    </citation>
    <scope>NUCLEOTIDE SEQUENCE [LARGE SCALE GENOMIC DNA]</scope>
    <source>
        <strain evidence="7">CECT 8868</strain>
    </source>
</reference>
<name>A0A238KGQ9_9RHOB</name>
<dbReference type="PANTHER" id="PTHR42887:SF1">
    <property type="entry name" value="BLR3961 PROTEIN"/>
    <property type="match status" value="1"/>
</dbReference>
<evidence type="ECO:0000313" key="7">
    <source>
        <dbReference type="Proteomes" id="UP000203464"/>
    </source>
</evidence>
<dbReference type="OrthoDB" id="5288829at2"/>
<sequence length="387" mass="40804">MTDALIIGGGPAGLMAAEVLSASGFSVEIADSMPTVGRKLLMAGKSGLNLTKAEAKPEFQAAFGNAEVALSPMLSAFGPENVVGWVEELGRDVFTGSTGRVFPKEMKASPLLRAWLERLTNQGVTIKTRWQWTGWDGDVATFDTPNGSQGIAAKATVLATGGASWKRLGSNGRWIEHLANDVAPFKPANMGFALDWSDHMTPHHGSAVKGVKLTAGNATSRGEFIISGKGIEGGGVYMVSAAVRDGAKLTLDLLPDVSAREITAKLAAPKGKQSLANTLRKTLKLDPVKRALLNELGRGLDLPLAEKIKALPFPALTARLIDEAISTAGGVRFDALTDDLMLKSREGVFCAGEMLDWEAPTGGYLITGCLATGRWAGRAAARYLQTS</sequence>
<keyword evidence="2" id="KW-0285">Flavoprotein</keyword>
<dbReference type="Pfam" id="PF22780">
    <property type="entry name" value="HI0933_like_1st"/>
    <property type="match status" value="1"/>
</dbReference>
<dbReference type="Gene3D" id="2.40.30.10">
    <property type="entry name" value="Translation factors"/>
    <property type="match status" value="1"/>
</dbReference>
<dbReference type="SUPFAM" id="SSF160996">
    <property type="entry name" value="HI0933 insert domain-like"/>
    <property type="match status" value="1"/>
</dbReference>
<dbReference type="NCBIfam" id="TIGR03862">
    <property type="entry name" value="flavo_PP4765"/>
    <property type="match status" value="1"/>
</dbReference>
<dbReference type="InterPro" id="IPR036188">
    <property type="entry name" value="FAD/NAD-bd_sf"/>
</dbReference>
<organism evidence="6 7">
    <name type="scientific">Octadecabacter ascidiaceicola</name>
    <dbReference type="NCBI Taxonomy" id="1655543"/>
    <lineage>
        <taxon>Bacteria</taxon>
        <taxon>Pseudomonadati</taxon>
        <taxon>Pseudomonadota</taxon>
        <taxon>Alphaproteobacteria</taxon>
        <taxon>Rhodobacterales</taxon>
        <taxon>Roseobacteraceae</taxon>
        <taxon>Octadecabacter</taxon>
    </lineage>
</organism>
<dbReference type="EMBL" id="FXYD01000004">
    <property type="protein sequence ID" value="SMX41930.1"/>
    <property type="molecule type" value="Genomic_DNA"/>
</dbReference>
<dbReference type="NCBIfam" id="TIGR00275">
    <property type="entry name" value="aminoacetone oxidase family FAD-binding enzyme"/>
    <property type="match status" value="1"/>
</dbReference>
<proteinExistence type="predicted"/>
<keyword evidence="7" id="KW-1185">Reference proteome</keyword>
<protein>
    <submittedName>
        <fullName evidence="6">Putative glutamate synthase subunit beta</fullName>
    </submittedName>
</protein>
<dbReference type="InterPro" id="IPR057661">
    <property type="entry name" value="RsdA/BaiN/AoA(So)_Rossmann"/>
</dbReference>
<evidence type="ECO:0000313" key="6">
    <source>
        <dbReference type="EMBL" id="SMX41930.1"/>
    </source>
</evidence>
<feature type="domain" description="RsdA/BaiN/AoA(So)-like Rossmann fold-like" evidence="4">
    <location>
        <begin position="3"/>
        <end position="378"/>
    </location>
</feature>
<dbReference type="PRINTS" id="PR00420">
    <property type="entry name" value="RNGMNOXGNASE"/>
</dbReference>
<dbReference type="InterPro" id="IPR023166">
    <property type="entry name" value="BaiN-like_dom_sf"/>
</dbReference>
<dbReference type="InterPro" id="IPR055178">
    <property type="entry name" value="RsdA/BaiN/AoA(So)-like_dom"/>
</dbReference>
<dbReference type="Proteomes" id="UP000203464">
    <property type="component" value="Unassembled WGS sequence"/>
</dbReference>
<dbReference type="RefSeq" id="WP_093996991.1">
    <property type="nucleotide sequence ID" value="NZ_FXYD01000004.1"/>
</dbReference>